<dbReference type="AlphaFoldDB" id="A0A5J5ATR0"/>
<sequence length="235" mass="25732">MNSSQAGTSTSPTPAFPGSAGGLHMRTTSRAANDNIANILAMAETVREVLPHIPDELIFQDLQRTNSVTVTVNNLLQILSMHACNARSLGIVPKGDFRGQLHIERKVAEKIGLNMDSVQKGAANGENITDRNHGAAISQKPKESKAHNKEMKYSEKTTSEMAHAGSEIVEISSHVSLLKATKIEGSSWLARSVLEFGSHDKEEEMHSTKNGVHEDTVDRDYEQPHRKPPIHNKKT</sequence>
<dbReference type="InterPro" id="IPR003892">
    <property type="entry name" value="CUE"/>
</dbReference>
<organism evidence="3 4">
    <name type="scientific">Nyssa sinensis</name>
    <dbReference type="NCBI Taxonomy" id="561372"/>
    <lineage>
        <taxon>Eukaryota</taxon>
        <taxon>Viridiplantae</taxon>
        <taxon>Streptophyta</taxon>
        <taxon>Embryophyta</taxon>
        <taxon>Tracheophyta</taxon>
        <taxon>Spermatophyta</taxon>
        <taxon>Magnoliopsida</taxon>
        <taxon>eudicotyledons</taxon>
        <taxon>Gunneridae</taxon>
        <taxon>Pentapetalae</taxon>
        <taxon>asterids</taxon>
        <taxon>Cornales</taxon>
        <taxon>Nyssaceae</taxon>
        <taxon>Nyssa</taxon>
    </lineage>
</organism>
<dbReference type="CDD" id="cd14422">
    <property type="entry name" value="CUE_RIN3_plant"/>
    <property type="match status" value="1"/>
</dbReference>
<dbReference type="PANTHER" id="PTHR34961:SF7">
    <property type="entry name" value="TRANSMEMBRANE PROTEIN"/>
    <property type="match status" value="1"/>
</dbReference>
<reference evidence="3 4" key="1">
    <citation type="submission" date="2019-09" db="EMBL/GenBank/DDBJ databases">
        <title>A chromosome-level genome assembly of the Chinese tupelo Nyssa sinensis.</title>
        <authorList>
            <person name="Yang X."/>
            <person name="Kang M."/>
            <person name="Yang Y."/>
            <person name="Xiong H."/>
            <person name="Wang M."/>
            <person name="Zhang Z."/>
            <person name="Wang Z."/>
            <person name="Wu H."/>
            <person name="Ma T."/>
            <person name="Liu J."/>
            <person name="Xi Z."/>
        </authorList>
    </citation>
    <scope>NUCLEOTIDE SEQUENCE [LARGE SCALE GENOMIC DNA]</scope>
    <source>
        <strain evidence="3">J267</strain>
        <tissue evidence="3">Leaf</tissue>
    </source>
</reference>
<protein>
    <recommendedName>
        <fullName evidence="2">CUE domain-containing protein</fullName>
    </recommendedName>
</protein>
<feature type="region of interest" description="Disordered" evidence="1">
    <location>
        <begin position="1"/>
        <end position="25"/>
    </location>
</feature>
<evidence type="ECO:0000313" key="3">
    <source>
        <dbReference type="EMBL" id="KAA8533860.1"/>
    </source>
</evidence>
<evidence type="ECO:0000259" key="2">
    <source>
        <dbReference type="PROSITE" id="PS51140"/>
    </source>
</evidence>
<feature type="region of interest" description="Disordered" evidence="1">
    <location>
        <begin position="199"/>
        <end position="235"/>
    </location>
</feature>
<accession>A0A5J5ATR0</accession>
<dbReference type="InterPro" id="IPR035667">
    <property type="entry name" value="RIN3_plant_CUE"/>
</dbReference>
<dbReference type="FunFam" id="1.10.8.10:FF:000054">
    <property type="entry name" value="E3 ubiquitin protein ligase RIN2"/>
    <property type="match status" value="1"/>
</dbReference>
<feature type="compositionally biased region" description="Basic and acidic residues" evidence="1">
    <location>
        <begin position="199"/>
        <end position="225"/>
    </location>
</feature>
<dbReference type="Proteomes" id="UP000325577">
    <property type="component" value="Linkage Group LG18"/>
</dbReference>
<proteinExistence type="predicted"/>
<dbReference type="PROSITE" id="PS51140">
    <property type="entry name" value="CUE"/>
    <property type="match status" value="1"/>
</dbReference>
<feature type="domain" description="CUE" evidence="2">
    <location>
        <begin position="38"/>
        <end position="81"/>
    </location>
</feature>
<feature type="region of interest" description="Disordered" evidence="1">
    <location>
        <begin position="123"/>
        <end position="157"/>
    </location>
</feature>
<evidence type="ECO:0000313" key="4">
    <source>
        <dbReference type="Proteomes" id="UP000325577"/>
    </source>
</evidence>
<dbReference type="OrthoDB" id="7759664at2759"/>
<dbReference type="Pfam" id="PF02845">
    <property type="entry name" value="CUE"/>
    <property type="match status" value="1"/>
</dbReference>
<feature type="compositionally biased region" description="Polar residues" evidence="1">
    <location>
        <begin position="1"/>
        <end position="13"/>
    </location>
</feature>
<evidence type="ECO:0000256" key="1">
    <source>
        <dbReference type="SAM" id="MobiDB-lite"/>
    </source>
</evidence>
<dbReference type="PANTHER" id="PTHR34961">
    <property type="entry name" value="TRANSMEMBRANE PROTEIN"/>
    <property type="match status" value="1"/>
</dbReference>
<name>A0A5J5ATR0_9ASTE</name>
<keyword evidence="4" id="KW-1185">Reference proteome</keyword>
<dbReference type="InterPro" id="IPR053313">
    <property type="entry name" value="RGF"/>
</dbReference>
<gene>
    <name evidence="3" type="ORF">F0562_031377</name>
</gene>
<feature type="compositionally biased region" description="Basic residues" evidence="1">
    <location>
        <begin position="226"/>
        <end position="235"/>
    </location>
</feature>
<dbReference type="GO" id="GO:0043130">
    <property type="term" value="F:ubiquitin binding"/>
    <property type="evidence" value="ECO:0007669"/>
    <property type="project" value="InterPro"/>
</dbReference>
<dbReference type="Gene3D" id="1.10.8.10">
    <property type="entry name" value="DNA helicase RuvA subunit, C-terminal domain"/>
    <property type="match status" value="1"/>
</dbReference>
<feature type="compositionally biased region" description="Basic and acidic residues" evidence="1">
    <location>
        <begin position="140"/>
        <end position="157"/>
    </location>
</feature>
<dbReference type="SMART" id="SM00546">
    <property type="entry name" value="CUE"/>
    <property type="match status" value="1"/>
</dbReference>
<dbReference type="EMBL" id="CM018041">
    <property type="protein sequence ID" value="KAA8533860.1"/>
    <property type="molecule type" value="Genomic_DNA"/>
</dbReference>